<evidence type="ECO:0000256" key="3">
    <source>
        <dbReference type="ARBA" id="ARBA00022475"/>
    </source>
</evidence>
<keyword evidence="2" id="KW-0813">Transport</keyword>
<dbReference type="Proteomes" id="UP001585080">
    <property type="component" value="Unassembled WGS sequence"/>
</dbReference>
<evidence type="ECO:0000256" key="7">
    <source>
        <dbReference type="SAM" id="MobiDB-lite"/>
    </source>
</evidence>
<evidence type="ECO:0000313" key="11">
    <source>
        <dbReference type="Proteomes" id="UP001585080"/>
    </source>
</evidence>
<dbReference type="Pfam" id="PF07690">
    <property type="entry name" value="MFS_1"/>
    <property type="match status" value="1"/>
</dbReference>
<dbReference type="PANTHER" id="PTHR23517:SF3">
    <property type="entry name" value="INTEGRAL MEMBRANE TRANSPORT PROTEIN"/>
    <property type="match status" value="1"/>
</dbReference>
<dbReference type="EMBL" id="JAYMRP010000016">
    <property type="protein sequence ID" value="MFB8774887.1"/>
    <property type="molecule type" value="Genomic_DNA"/>
</dbReference>
<evidence type="ECO:0000313" key="10">
    <source>
        <dbReference type="EMBL" id="MFB8774887.1"/>
    </source>
</evidence>
<feature type="compositionally biased region" description="Polar residues" evidence="7">
    <location>
        <begin position="74"/>
        <end position="89"/>
    </location>
</feature>
<proteinExistence type="predicted"/>
<feature type="compositionally biased region" description="Basic residues" evidence="7">
    <location>
        <begin position="14"/>
        <end position="24"/>
    </location>
</feature>
<feature type="domain" description="Major facilitator superfamily (MFS) profile" evidence="9">
    <location>
        <begin position="1"/>
        <end position="236"/>
    </location>
</feature>
<evidence type="ECO:0000256" key="8">
    <source>
        <dbReference type="SAM" id="Phobius"/>
    </source>
</evidence>
<dbReference type="RefSeq" id="WP_376733574.1">
    <property type="nucleotide sequence ID" value="NZ_JAYMRP010000016.1"/>
</dbReference>
<feature type="transmembrane region" description="Helical" evidence="8">
    <location>
        <begin position="208"/>
        <end position="227"/>
    </location>
</feature>
<keyword evidence="4 8" id="KW-0812">Transmembrane</keyword>
<dbReference type="InterPro" id="IPR036259">
    <property type="entry name" value="MFS_trans_sf"/>
</dbReference>
<dbReference type="PROSITE" id="PS50850">
    <property type="entry name" value="MFS"/>
    <property type="match status" value="1"/>
</dbReference>
<accession>A0ABV5EDI7</accession>
<keyword evidence="5 8" id="KW-1133">Transmembrane helix</keyword>
<gene>
    <name evidence="10" type="ORF">VSS16_19500</name>
</gene>
<feature type="transmembrane region" description="Helical" evidence="8">
    <location>
        <begin position="182"/>
        <end position="202"/>
    </location>
</feature>
<feature type="region of interest" description="Disordered" evidence="7">
    <location>
        <begin position="69"/>
        <end position="103"/>
    </location>
</feature>
<feature type="region of interest" description="Disordered" evidence="7">
    <location>
        <begin position="14"/>
        <end position="35"/>
    </location>
</feature>
<comment type="caution">
    <text evidence="10">The sequence shown here is derived from an EMBL/GenBank/DDBJ whole genome shotgun (WGS) entry which is preliminary data.</text>
</comment>
<feature type="transmembrane region" description="Helical" evidence="8">
    <location>
        <begin position="116"/>
        <end position="135"/>
    </location>
</feature>
<comment type="subcellular location">
    <subcellularLocation>
        <location evidence="1">Cell membrane</location>
        <topology evidence="1">Multi-pass membrane protein</topology>
    </subcellularLocation>
</comment>
<name>A0ABV5EDI7_9ACTN</name>
<sequence>MAHARRRVLLLRPARRRAHHHRRRAEAGQPAARRTRRGRLEAWLADGNPQTATAFLTADRAAGRPYLDVRQHRSSPPGTSPARCTSNSAPCAAPSPTGLGQIPTGHLADRVGRKPLIVHGMLVQAAGLVLALALLERPLLAGLLSAVALGLGTAMVYPALIASVSDHAHPAWRANALGTYRFWRDVGYAVGALVAGVLADALGLNETVIAAAVLTAASGLLAAPWITEHRPGAPPA</sequence>
<keyword evidence="11" id="KW-1185">Reference proteome</keyword>
<dbReference type="Gene3D" id="1.20.1250.20">
    <property type="entry name" value="MFS general substrate transporter like domains"/>
    <property type="match status" value="1"/>
</dbReference>
<evidence type="ECO:0000256" key="2">
    <source>
        <dbReference type="ARBA" id="ARBA00022448"/>
    </source>
</evidence>
<keyword evidence="6 8" id="KW-0472">Membrane</keyword>
<evidence type="ECO:0000259" key="9">
    <source>
        <dbReference type="PROSITE" id="PS50850"/>
    </source>
</evidence>
<evidence type="ECO:0000256" key="1">
    <source>
        <dbReference type="ARBA" id="ARBA00004651"/>
    </source>
</evidence>
<dbReference type="InterPro" id="IPR020846">
    <property type="entry name" value="MFS_dom"/>
</dbReference>
<protein>
    <submittedName>
        <fullName evidence="10">MFS transporter</fullName>
    </submittedName>
</protein>
<dbReference type="PANTHER" id="PTHR23517">
    <property type="entry name" value="RESISTANCE PROTEIN MDTM, PUTATIVE-RELATED-RELATED"/>
    <property type="match status" value="1"/>
</dbReference>
<organism evidence="10 11">
    <name type="scientific">Streptomyces broussonetiae</name>
    <dbReference type="NCBI Taxonomy" id="2686304"/>
    <lineage>
        <taxon>Bacteria</taxon>
        <taxon>Bacillati</taxon>
        <taxon>Actinomycetota</taxon>
        <taxon>Actinomycetes</taxon>
        <taxon>Kitasatosporales</taxon>
        <taxon>Streptomycetaceae</taxon>
        <taxon>Streptomyces</taxon>
    </lineage>
</organism>
<evidence type="ECO:0000256" key="5">
    <source>
        <dbReference type="ARBA" id="ARBA00022989"/>
    </source>
</evidence>
<reference evidence="10 11" key="1">
    <citation type="submission" date="2024-01" db="EMBL/GenBank/DDBJ databases">
        <title>Genome mining of biosynthetic gene clusters to explore secondary metabolites of Streptomyces sp.</title>
        <authorList>
            <person name="Baig A."/>
            <person name="Ajitkumar Shintre N."/>
            <person name="Kumar H."/>
            <person name="Anbarasu A."/>
            <person name="Ramaiah S."/>
        </authorList>
    </citation>
    <scope>NUCLEOTIDE SEQUENCE [LARGE SCALE GENOMIC DNA]</scope>
    <source>
        <strain evidence="10 11">A57</strain>
    </source>
</reference>
<feature type="transmembrane region" description="Helical" evidence="8">
    <location>
        <begin position="141"/>
        <end position="161"/>
    </location>
</feature>
<dbReference type="InterPro" id="IPR050171">
    <property type="entry name" value="MFS_Transporters"/>
</dbReference>
<dbReference type="SUPFAM" id="SSF103473">
    <property type="entry name" value="MFS general substrate transporter"/>
    <property type="match status" value="1"/>
</dbReference>
<dbReference type="InterPro" id="IPR011701">
    <property type="entry name" value="MFS"/>
</dbReference>
<keyword evidence="3" id="KW-1003">Cell membrane</keyword>
<evidence type="ECO:0000256" key="4">
    <source>
        <dbReference type="ARBA" id="ARBA00022692"/>
    </source>
</evidence>
<evidence type="ECO:0000256" key="6">
    <source>
        <dbReference type="ARBA" id="ARBA00023136"/>
    </source>
</evidence>